<dbReference type="InterPro" id="IPR009081">
    <property type="entry name" value="PP-bd_ACP"/>
</dbReference>
<evidence type="ECO:0000256" key="4">
    <source>
        <dbReference type="SAM" id="MobiDB-lite"/>
    </source>
</evidence>
<dbReference type="InterPro" id="IPR029058">
    <property type="entry name" value="AB_hydrolase_fold"/>
</dbReference>
<dbReference type="SMART" id="SM00824">
    <property type="entry name" value="PKS_TE"/>
    <property type="match status" value="1"/>
</dbReference>
<dbReference type="FunFam" id="1.10.1200.10:FF:000016">
    <property type="entry name" value="Non-ribosomal peptide synthase"/>
    <property type="match status" value="1"/>
</dbReference>
<dbReference type="CDD" id="cd19540">
    <property type="entry name" value="LCL_NRPS-like"/>
    <property type="match status" value="1"/>
</dbReference>
<organism evidence="6 7">
    <name type="scientific">Micromonospora pallida</name>
    <dbReference type="NCBI Taxonomy" id="145854"/>
    <lineage>
        <taxon>Bacteria</taxon>
        <taxon>Bacillati</taxon>
        <taxon>Actinomycetota</taxon>
        <taxon>Actinomycetes</taxon>
        <taxon>Micromonosporales</taxon>
        <taxon>Micromonosporaceae</taxon>
        <taxon>Micromonospora</taxon>
    </lineage>
</organism>
<dbReference type="SUPFAM" id="SSF47336">
    <property type="entry name" value="ACP-like"/>
    <property type="match status" value="1"/>
</dbReference>
<dbReference type="Gene3D" id="2.30.38.10">
    <property type="entry name" value="Luciferase, Domain 3"/>
    <property type="match status" value="1"/>
</dbReference>
<comment type="cofactor">
    <cofactor evidence="1">
        <name>pantetheine 4'-phosphate</name>
        <dbReference type="ChEBI" id="CHEBI:47942"/>
    </cofactor>
</comment>
<dbReference type="Pfam" id="PF13193">
    <property type="entry name" value="AMP-binding_C"/>
    <property type="match status" value="1"/>
</dbReference>
<feature type="region of interest" description="Disordered" evidence="4">
    <location>
        <begin position="961"/>
        <end position="980"/>
    </location>
</feature>
<dbReference type="NCBIfam" id="TIGR01733">
    <property type="entry name" value="AA-adenyl-dom"/>
    <property type="match status" value="1"/>
</dbReference>
<dbReference type="GO" id="GO:0003824">
    <property type="term" value="F:catalytic activity"/>
    <property type="evidence" value="ECO:0007669"/>
    <property type="project" value="InterPro"/>
</dbReference>
<dbReference type="FunFam" id="3.30.300.30:FF:000010">
    <property type="entry name" value="Enterobactin synthetase component F"/>
    <property type="match status" value="1"/>
</dbReference>
<dbReference type="Proteomes" id="UP000198959">
    <property type="component" value="Unassembled WGS sequence"/>
</dbReference>
<dbReference type="Pfam" id="PF00550">
    <property type="entry name" value="PP-binding"/>
    <property type="match status" value="1"/>
</dbReference>
<dbReference type="InterPro" id="IPR036736">
    <property type="entry name" value="ACP-like_sf"/>
</dbReference>
<keyword evidence="2" id="KW-0596">Phosphopantetheine</keyword>
<dbReference type="Gene3D" id="3.30.559.30">
    <property type="entry name" value="Nonribosomal peptide synthetase, condensation domain"/>
    <property type="match status" value="1"/>
</dbReference>
<dbReference type="SUPFAM" id="SSF53474">
    <property type="entry name" value="alpha/beta-Hydrolases"/>
    <property type="match status" value="1"/>
</dbReference>
<dbReference type="GO" id="GO:0043041">
    <property type="term" value="P:amino acid activation for nonribosomal peptide biosynthetic process"/>
    <property type="evidence" value="ECO:0007669"/>
    <property type="project" value="TreeGrafter"/>
</dbReference>
<accession>A0A1C6S1P7</accession>
<dbReference type="InterPro" id="IPR025110">
    <property type="entry name" value="AMP-bd_C"/>
</dbReference>
<dbReference type="Gene3D" id="3.40.50.980">
    <property type="match status" value="2"/>
</dbReference>
<dbReference type="PANTHER" id="PTHR45527">
    <property type="entry name" value="NONRIBOSOMAL PEPTIDE SYNTHETASE"/>
    <property type="match status" value="1"/>
</dbReference>
<dbReference type="GO" id="GO:0031177">
    <property type="term" value="F:phosphopantetheine binding"/>
    <property type="evidence" value="ECO:0007669"/>
    <property type="project" value="InterPro"/>
</dbReference>
<dbReference type="GO" id="GO:0008610">
    <property type="term" value="P:lipid biosynthetic process"/>
    <property type="evidence" value="ECO:0007669"/>
    <property type="project" value="UniProtKB-ARBA"/>
</dbReference>
<dbReference type="SUPFAM" id="SSF56801">
    <property type="entry name" value="Acetyl-CoA synthetase-like"/>
    <property type="match status" value="1"/>
</dbReference>
<evidence type="ECO:0000256" key="1">
    <source>
        <dbReference type="ARBA" id="ARBA00001957"/>
    </source>
</evidence>
<dbReference type="CDD" id="cd05930">
    <property type="entry name" value="A_NRPS"/>
    <property type="match status" value="1"/>
</dbReference>
<dbReference type="InterPro" id="IPR001242">
    <property type="entry name" value="Condensation_dom"/>
</dbReference>
<dbReference type="Pfam" id="PF00975">
    <property type="entry name" value="Thioesterase"/>
    <property type="match status" value="1"/>
</dbReference>
<dbReference type="Pfam" id="PF00501">
    <property type="entry name" value="AMP-binding"/>
    <property type="match status" value="1"/>
</dbReference>
<dbReference type="FunFam" id="3.40.50.980:FF:000001">
    <property type="entry name" value="Non-ribosomal peptide synthetase"/>
    <property type="match status" value="1"/>
</dbReference>
<evidence type="ECO:0000256" key="2">
    <source>
        <dbReference type="ARBA" id="ARBA00022450"/>
    </source>
</evidence>
<dbReference type="Gene3D" id="3.30.559.10">
    <property type="entry name" value="Chloramphenicol acetyltransferase-like domain"/>
    <property type="match status" value="1"/>
</dbReference>
<evidence type="ECO:0000259" key="5">
    <source>
        <dbReference type="PROSITE" id="PS50075"/>
    </source>
</evidence>
<dbReference type="EMBL" id="FMHW01000002">
    <property type="protein sequence ID" value="SCL23399.1"/>
    <property type="molecule type" value="Genomic_DNA"/>
</dbReference>
<dbReference type="InterPro" id="IPR000873">
    <property type="entry name" value="AMP-dep_synth/lig_dom"/>
</dbReference>
<dbReference type="Gene3D" id="3.30.300.30">
    <property type="match status" value="1"/>
</dbReference>
<dbReference type="PROSITE" id="PS00455">
    <property type="entry name" value="AMP_BINDING"/>
    <property type="match status" value="1"/>
</dbReference>
<protein>
    <submittedName>
        <fullName evidence="6">Amino acid adenylation domain-containing protein</fullName>
    </submittedName>
</protein>
<dbReference type="FunFam" id="3.40.50.12780:FF:000012">
    <property type="entry name" value="Non-ribosomal peptide synthetase"/>
    <property type="match status" value="1"/>
</dbReference>
<dbReference type="Gene3D" id="3.40.50.1820">
    <property type="entry name" value="alpha/beta hydrolase"/>
    <property type="match status" value="1"/>
</dbReference>
<name>A0A1C6S1P7_9ACTN</name>
<evidence type="ECO:0000256" key="3">
    <source>
        <dbReference type="ARBA" id="ARBA00022553"/>
    </source>
</evidence>
<dbReference type="GO" id="GO:0072330">
    <property type="term" value="P:monocarboxylic acid biosynthetic process"/>
    <property type="evidence" value="ECO:0007669"/>
    <property type="project" value="UniProtKB-ARBA"/>
</dbReference>
<dbReference type="SMART" id="SM00823">
    <property type="entry name" value="PKS_PP"/>
    <property type="match status" value="1"/>
</dbReference>
<keyword evidence="7" id="KW-1185">Reference proteome</keyword>
<dbReference type="Pfam" id="PF00668">
    <property type="entry name" value="Condensation"/>
    <property type="match status" value="1"/>
</dbReference>
<dbReference type="FunFam" id="2.30.38.10:FF:000001">
    <property type="entry name" value="Non-ribosomal peptide synthetase PvdI"/>
    <property type="match status" value="1"/>
</dbReference>
<reference evidence="7" key="1">
    <citation type="submission" date="2016-06" db="EMBL/GenBank/DDBJ databases">
        <authorList>
            <person name="Varghese N."/>
            <person name="Submissions Spin"/>
        </authorList>
    </citation>
    <scope>NUCLEOTIDE SEQUENCE [LARGE SCALE GENOMIC DNA]</scope>
    <source>
        <strain evidence="7">DSM 43817</strain>
    </source>
</reference>
<dbReference type="GO" id="GO:0044550">
    <property type="term" value="P:secondary metabolite biosynthetic process"/>
    <property type="evidence" value="ECO:0007669"/>
    <property type="project" value="UniProtKB-ARBA"/>
</dbReference>
<dbReference type="STRING" id="145854.GA0074692_1573"/>
<dbReference type="InterPro" id="IPR023213">
    <property type="entry name" value="CAT-like_dom_sf"/>
</dbReference>
<sequence>MNAPPTTVDEAVLPLSYAQRRLWFLYKLEGPSATYNVPLVNRVRDQVDPAALRAAVADVVARHEVLRTLYVEVDGEPAQRVLPPAEARIDLLHEAVTADEVDARVAETCARSFDLSTELPLAVRLFTLGEREHVLVLVLHHIAADGASMGPLGRDLSQAYAARVAGAAPTWEPLPVQYGDYTLWQRELLGSDDDPASELNRQLDFWRGNLRGLPEELTLPTDFPRPVQASHRGGTVEFTVDAETHRRLRDLAQAEQVTVYMLVQAALATLLTRLGAGTDIPLGTAVSGRSDEALDELVGFFVNSLVLRTDTSGDPTFVELLHRVRTLDLAAFDHQELPFERLIEELQPTRSLGRHPLFQVFFLVASGGTEDVPLLGLAGTPQRSTHDVAKFDLSVVLAEQRDAAGEPAGMKGLVEYAQDLFRRDSAEAIAAQLVRVLTTVAATPRQPISGVDLLDEATRKRLLDIADATARPLPDGTILDLIAEQVARRPEAVAVVAGDRELTYRELDERADRLAGILRRCGVGPERFVALPVARSEQLLVAILAVWKAGGAYLPIDIEHPAERISFMLDDTRPVLLLTDRESADALPDVDGCPRIVLDEAASTGLLPGSADALPSVAPATAAYVIYTSGSTGRPKGVVASHANLVNLQVGLRDFFGLDEERDRVAAITTTAFDMSIIDLFVPLVSGATVVLIRREVVQDPAALATVIRDQGVTVMQTTPSLWQMLLATVPDAMRGLTIVTGGEALSRQLADRMRAVGRKVINGYGPTEATVSATDGVVEDRNGPPSIGQPIANTRVYVLDEHLRLVPEGTAGDLYLGGAGVTRGYLGRPGLTANRFVADPYGEPGARMYHTGDLVRWARDGQLEYLGRTDDQVKIRGFRIELGEIIAALDEHPDVAASVVVVRTAPSGDRSLVGYLVPRPETTPDLDGVRAHLAARLPDYMVPPTFVTLDALPLTASGKVDRAALPEPQRQRGGRPPATPRQQILVDLFAEVLGVSNPGVDESFFDLGGHSLLTPRLVNRIRAVLGVDVGVRNVFAAPTVAQLDRLLDEEQPTGLEAVLAYRRSGERTPVFVLPPANGLGWGYSALPRHVPSGHPIHALQDPRLAGGAVDERSVAELAAGYRDQITAIQPSGPYVLAGWSFGGTLAHQVAATLRAGGAEVALLVLFDSRPGGEGPYEPTEEETHYVALDGVTADAGATPREQLVAAQSPLASLDDPTLDRLVAVTAANIRAMSTHSPARFDGPTLGFVATRHNKDSDRTWQPFLTGTAEFHDLDCGHLDIVRTDAMSVIGPIIAERMTDID</sequence>
<dbReference type="SUPFAM" id="SSF52777">
    <property type="entry name" value="CoA-dependent acyltransferases"/>
    <property type="match status" value="2"/>
</dbReference>
<proteinExistence type="predicted"/>
<gene>
    <name evidence="6" type="ORF">GA0074692_1573</name>
</gene>
<dbReference type="PROSITE" id="PS50075">
    <property type="entry name" value="CARRIER"/>
    <property type="match status" value="1"/>
</dbReference>
<dbReference type="InterPro" id="IPR020802">
    <property type="entry name" value="TesA-like"/>
</dbReference>
<evidence type="ECO:0000313" key="7">
    <source>
        <dbReference type="Proteomes" id="UP000198959"/>
    </source>
</evidence>
<dbReference type="InterPro" id="IPR001031">
    <property type="entry name" value="Thioesterase"/>
</dbReference>
<dbReference type="GO" id="GO:0005829">
    <property type="term" value="C:cytosol"/>
    <property type="evidence" value="ECO:0007669"/>
    <property type="project" value="TreeGrafter"/>
</dbReference>
<dbReference type="PANTHER" id="PTHR45527:SF1">
    <property type="entry name" value="FATTY ACID SYNTHASE"/>
    <property type="match status" value="1"/>
</dbReference>
<dbReference type="InterPro" id="IPR010071">
    <property type="entry name" value="AA_adenyl_dom"/>
</dbReference>
<dbReference type="InterPro" id="IPR020845">
    <property type="entry name" value="AMP-binding_CS"/>
</dbReference>
<dbReference type="RefSeq" id="WP_176738350.1">
    <property type="nucleotide sequence ID" value="NZ_FMHW01000002.1"/>
</dbReference>
<dbReference type="InterPro" id="IPR020806">
    <property type="entry name" value="PKS_PP-bd"/>
</dbReference>
<keyword evidence="3" id="KW-0597">Phosphoprotein</keyword>
<evidence type="ECO:0000313" key="6">
    <source>
        <dbReference type="EMBL" id="SCL23399.1"/>
    </source>
</evidence>
<feature type="domain" description="Carrier" evidence="5">
    <location>
        <begin position="977"/>
        <end position="1052"/>
    </location>
</feature>
<dbReference type="InterPro" id="IPR045851">
    <property type="entry name" value="AMP-bd_C_sf"/>
</dbReference>